<dbReference type="Pfam" id="PF00860">
    <property type="entry name" value="Xan_ur_permease"/>
    <property type="match status" value="1"/>
</dbReference>
<feature type="transmembrane region" description="Helical" evidence="7">
    <location>
        <begin position="370"/>
        <end position="387"/>
    </location>
</feature>
<evidence type="ECO:0000256" key="1">
    <source>
        <dbReference type="ARBA" id="ARBA00004127"/>
    </source>
</evidence>
<keyword evidence="3" id="KW-0813">Transport</keyword>
<feature type="transmembrane region" description="Helical" evidence="7">
    <location>
        <begin position="33"/>
        <end position="53"/>
    </location>
</feature>
<dbReference type="InterPro" id="IPR045018">
    <property type="entry name" value="Azg-like"/>
</dbReference>
<feature type="transmembrane region" description="Helical" evidence="7">
    <location>
        <begin position="65"/>
        <end position="84"/>
    </location>
</feature>
<feature type="transmembrane region" description="Helical" evidence="7">
    <location>
        <begin position="438"/>
        <end position="455"/>
    </location>
</feature>
<dbReference type="EMBL" id="JAESVD010000003">
    <property type="protein sequence ID" value="MBL4912918.1"/>
    <property type="molecule type" value="Genomic_DNA"/>
</dbReference>
<dbReference type="RefSeq" id="WP_202721140.1">
    <property type="nucleotide sequence ID" value="NZ_BPEX01000002.1"/>
</dbReference>
<name>A0ABS1SWJ2_9GAMM</name>
<keyword evidence="9" id="KW-1185">Reference proteome</keyword>
<proteinExistence type="inferred from homology"/>
<gene>
    <name evidence="8" type="ORF">JMA39_07170</name>
</gene>
<keyword evidence="5 7" id="KW-1133">Transmembrane helix</keyword>
<sequence>MAISSLLQRAGQSRYMENTFQLSKRNANVGTELYAGFITFLAMSYILAVNPAILGSIEGMDKGAIFTATALAAALATLIMGFFGNYPVMLAPGMSMNGFFKGMLASSSVALIWHEALFGIFLSGIVYLIFSMTKIRKQMIESIPEDLKLAITVSLGLFIAFLGLKNAGIIVANPVVLVSMGDITQPQVAIAFISLFVAVGCMVRNIKLATFIAFMTSITLTLISDAVLGTQYAPIPENWFSVPPSIEPSFGKVFNFEFLTVDKLFDLLFIVIIFFIVDFFDGLSTIVGVGKDAGIIDKDGKVPNARSALVADAGGTVIGSVLGTTSITAFSESGIASAQGAKTGLAAVATACLFLLALFCYPVFSMFSTAIVAPAMIVVGIYMVGRLGQINWDHKPSCIAAFFTVMFTILSFSPANGMAMGFISYAFAMVVAGKGREVHPIIYGLSLIFIAYLVML</sequence>
<dbReference type="PANTHER" id="PTHR43337">
    <property type="entry name" value="XANTHINE/URACIL PERMEASE C887.17-RELATED"/>
    <property type="match status" value="1"/>
</dbReference>
<comment type="similarity">
    <text evidence="2">Belongs to the nucleobase:cation symporter-2 (NCS2) (TC 2.A.40) family. Azg-like subfamily.</text>
</comment>
<comment type="subcellular location">
    <subcellularLocation>
        <location evidence="1">Endomembrane system</location>
        <topology evidence="1">Multi-pass membrane protein</topology>
    </subcellularLocation>
</comment>
<reference evidence="8 9" key="1">
    <citation type="submission" date="2021-01" db="EMBL/GenBank/DDBJ databases">
        <title>Genome sequence of Shewanella schlegeliana JCM 11561.</title>
        <authorList>
            <person name="Zhang H."/>
            <person name="Li C."/>
        </authorList>
    </citation>
    <scope>NUCLEOTIDE SEQUENCE [LARGE SCALE GENOMIC DNA]</scope>
    <source>
        <strain evidence="8 9">JCM 11561</strain>
    </source>
</reference>
<feature type="transmembrane region" description="Helical" evidence="7">
    <location>
        <begin position="267"/>
        <end position="289"/>
    </location>
</feature>
<evidence type="ECO:0000256" key="2">
    <source>
        <dbReference type="ARBA" id="ARBA00005697"/>
    </source>
</evidence>
<dbReference type="InterPro" id="IPR006043">
    <property type="entry name" value="NCS2"/>
</dbReference>
<feature type="transmembrane region" description="Helical" evidence="7">
    <location>
        <begin position="399"/>
        <end position="432"/>
    </location>
</feature>
<feature type="transmembrane region" description="Helical" evidence="7">
    <location>
        <begin position="104"/>
        <end position="129"/>
    </location>
</feature>
<feature type="transmembrane region" description="Helical" evidence="7">
    <location>
        <begin position="149"/>
        <end position="171"/>
    </location>
</feature>
<keyword evidence="6 7" id="KW-0472">Membrane</keyword>
<comment type="caution">
    <text evidence="8">The sequence shown here is derived from an EMBL/GenBank/DDBJ whole genome shotgun (WGS) entry which is preliminary data.</text>
</comment>
<dbReference type="Proteomes" id="UP000604898">
    <property type="component" value="Unassembled WGS sequence"/>
</dbReference>
<evidence type="ECO:0000313" key="8">
    <source>
        <dbReference type="EMBL" id="MBL4912918.1"/>
    </source>
</evidence>
<evidence type="ECO:0000256" key="6">
    <source>
        <dbReference type="ARBA" id="ARBA00023136"/>
    </source>
</evidence>
<evidence type="ECO:0000256" key="3">
    <source>
        <dbReference type="ARBA" id="ARBA00022448"/>
    </source>
</evidence>
<organism evidence="8 9">
    <name type="scientific">Shewanella schlegeliana</name>
    <dbReference type="NCBI Taxonomy" id="190308"/>
    <lineage>
        <taxon>Bacteria</taxon>
        <taxon>Pseudomonadati</taxon>
        <taxon>Pseudomonadota</taxon>
        <taxon>Gammaproteobacteria</taxon>
        <taxon>Alteromonadales</taxon>
        <taxon>Shewanellaceae</taxon>
        <taxon>Shewanella</taxon>
    </lineage>
</organism>
<evidence type="ECO:0000256" key="5">
    <source>
        <dbReference type="ARBA" id="ARBA00022989"/>
    </source>
</evidence>
<accession>A0ABS1SWJ2</accession>
<protein>
    <submittedName>
        <fullName evidence="8">NCS2 family permease</fullName>
    </submittedName>
</protein>
<keyword evidence="4 7" id="KW-0812">Transmembrane</keyword>
<evidence type="ECO:0000313" key="9">
    <source>
        <dbReference type="Proteomes" id="UP000604898"/>
    </source>
</evidence>
<dbReference type="PANTHER" id="PTHR43337:SF1">
    <property type="entry name" value="XANTHINE_URACIL PERMEASE C887.17-RELATED"/>
    <property type="match status" value="1"/>
</dbReference>
<feature type="transmembrane region" description="Helical" evidence="7">
    <location>
        <begin position="345"/>
        <end position="364"/>
    </location>
</feature>
<evidence type="ECO:0000256" key="7">
    <source>
        <dbReference type="SAM" id="Phobius"/>
    </source>
</evidence>
<feature type="transmembrane region" description="Helical" evidence="7">
    <location>
        <begin position="183"/>
        <end position="203"/>
    </location>
</feature>
<evidence type="ECO:0000256" key="4">
    <source>
        <dbReference type="ARBA" id="ARBA00022692"/>
    </source>
</evidence>